<dbReference type="InterPro" id="IPR002305">
    <property type="entry name" value="aa-tRNA-synth_Ic"/>
</dbReference>
<keyword evidence="3 8" id="KW-0067">ATP-binding</keyword>
<evidence type="ECO:0000256" key="1">
    <source>
        <dbReference type="ARBA" id="ARBA00022598"/>
    </source>
</evidence>
<protein>
    <recommendedName>
        <fullName evidence="8">Tyrosine--tRNA ligase</fullName>
        <ecNumber evidence="8">6.1.1.1</ecNumber>
    </recommendedName>
    <alternativeName>
        <fullName evidence="8">Tyrosyl-tRNA synthetase</fullName>
        <shortName evidence="8">TyrRS</shortName>
    </alternativeName>
</protein>
<reference evidence="10 11" key="1">
    <citation type="submission" date="2024-07" db="EMBL/GenBank/DDBJ databases">
        <title>Draft Genome Sequence of Ferrimicrobium acidiphilum Strain YE2023, Isolated from a Pulp of Bioleach Reactor.</title>
        <authorList>
            <person name="Elkina Y.A."/>
            <person name="Bulaeva A.G."/>
            <person name="Beletsky A.V."/>
            <person name="Mardanov A.V."/>
        </authorList>
    </citation>
    <scope>NUCLEOTIDE SEQUENCE [LARGE SCALE GENOMIC DNA]</scope>
    <source>
        <strain evidence="10 11">YE2023</strain>
    </source>
</reference>
<evidence type="ECO:0000259" key="9">
    <source>
        <dbReference type="Pfam" id="PF22421"/>
    </source>
</evidence>
<dbReference type="EMBL" id="JBFSHR010000029">
    <property type="protein sequence ID" value="MEX6429936.1"/>
    <property type="molecule type" value="Genomic_DNA"/>
</dbReference>
<feature type="binding site" evidence="8">
    <location>
        <position position="33"/>
    </location>
    <ligand>
        <name>L-tyrosine</name>
        <dbReference type="ChEBI" id="CHEBI:58315"/>
    </ligand>
</feature>
<evidence type="ECO:0000256" key="2">
    <source>
        <dbReference type="ARBA" id="ARBA00022741"/>
    </source>
</evidence>
<organism evidence="10 11">
    <name type="scientific">Ferrimicrobium acidiphilum</name>
    <dbReference type="NCBI Taxonomy" id="121039"/>
    <lineage>
        <taxon>Bacteria</taxon>
        <taxon>Bacillati</taxon>
        <taxon>Actinomycetota</taxon>
        <taxon>Acidimicrobiia</taxon>
        <taxon>Acidimicrobiales</taxon>
        <taxon>Acidimicrobiaceae</taxon>
        <taxon>Ferrimicrobium</taxon>
    </lineage>
</organism>
<proteinExistence type="inferred from homology"/>
<dbReference type="PRINTS" id="PR01040">
    <property type="entry name" value="TRNASYNTHTYR"/>
</dbReference>
<keyword evidence="8" id="KW-0963">Cytoplasm</keyword>
<evidence type="ECO:0000256" key="5">
    <source>
        <dbReference type="ARBA" id="ARBA00022917"/>
    </source>
</evidence>
<sequence length="421" mass="47524">MNLFQDLAERGLINQMSSPRLAEQIDHDRLALYVGFDPTADSLHLGNLLGLMMLRRFQLAGHRPILVAGGGTGMIGDPSGRSTERTLLDGDTLTHNTQAIRGQLERFIDFSGASAGVVVDNRVWLEQLNLIDYLRDYGKHFSLSTMLAKESVKTRLGSEGISYTEFSYMVLQSIDFLELNRRFGCTLQLGGSDQWGNITAGIDLIRRVTQREAYGLTWPLITRADGTKFGKSVGGAIWLDPRRTSPYQLFQFLVRSDDAMVISYLKQFTLVPLEEIQELKKSFERHPERRDPHQRLAFELVTLVHGKDEAERARRASRSLFVGELESLEPDLLEEALGEAPTLVVARAEFQDGIDLVELAARTPLFRSKSELRRTLTQGGLYVNGLAQQESCPITETMLIDRRFLVLRRGKKDYCLIRCDD</sequence>
<dbReference type="InterPro" id="IPR001412">
    <property type="entry name" value="aa-tRNA-synth_I_CS"/>
</dbReference>
<keyword evidence="11" id="KW-1185">Reference proteome</keyword>
<dbReference type="RefSeq" id="WP_369084575.1">
    <property type="nucleotide sequence ID" value="NZ_JBFSHR010000029.1"/>
</dbReference>
<dbReference type="GO" id="GO:0004831">
    <property type="term" value="F:tyrosine-tRNA ligase activity"/>
    <property type="evidence" value="ECO:0007669"/>
    <property type="project" value="UniProtKB-EC"/>
</dbReference>
<keyword evidence="1 8" id="KW-0436">Ligase</keyword>
<evidence type="ECO:0000256" key="4">
    <source>
        <dbReference type="ARBA" id="ARBA00022884"/>
    </source>
</evidence>
<dbReference type="NCBIfam" id="TIGR00234">
    <property type="entry name" value="tyrS"/>
    <property type="match status" value="1"/>
</dbReference>
<dbReference type="InterPro" id="IPR024088">
    <property type="entry name" value="Tyr-tRNA-ligase_bac-type"/>
</dbReference>
<comment type="function">
    <text evidence="8">Catalyzes the attachment of tyrosine to tRNA(Tyr) in a two-step reaction: tyrosine is first activated by ATP to form Tyr-AMP and then transferred to the acceptor end of tRNA(Tyr).</text>
</comment>
<dbReference type="InterPro" id="IPR054608">
    <property type="entry name" value="SYY-like_C"/>
</dbReference>
<keyword evidence="6 8" id="KW-0030">Aminoacyl-tRNA synthetase</keyword>
<dbReference type="HAMAP" id="MF_02006">
    <property type="entry name" value="Tyr_tRNA_synth_type1"/>
    <property type="match status" value="1"/>
</dbReference>
<dbReference type="CDD" id="cd00805">
    <property type="entry name" value="TyrRS_core"/>
    <property type="match status" value="1"/>
</dbReference>
<comment type="similarity">
    <text evidence="8">Belongs to the class-I aminoacyl-tRNA synthetase family. TyrS type 1 subfamily.</text>
</comment>
<dbReference type="InterPro" id="IPR014729">
    <property type="entry name" value="Rossmann-like_a/b/a_fold"/>
</dbReference>
<dbReference type="Proteomes" id="UP001560267">
    <property type="component" value="Unassembled WGS sequence"/>
</dbReference>
<dbReference type="Gene3D" id="1.10.240.10">
    <property type="entry name" value="Tyrosyl-Transfer RNA Synthetase"/>
    <property type="match status" value="1"/>
</dbReference>
<dbReference type="Gene3D" id="3.10.290.10">
    <property type="entry name" value="RNA-binding S4 domain"/>
    <property type="match status" value="1"/>
</dbReference>
<evidence type="ECO:0000256" key="7">
    <source>
        <dbReference type="ARBA" id="ARBA00048248"/>
    </source>
</evidence>
<dbReference type="SUPFAM" id="SSF55174">
    <property type="entry name" value="Alpha-L RNA-binding motif"/>
    <property type="match status" value="1"/>
</dbReference>
<gene>
    <name evidence="8 10" type="primary">tyrS</name>
    <name evidence="10" type="ORF">AB6A68_08800</name>
</gene>
<dbReference type="Pfam" id="PF00579">
    <property type="entry name" value="tRNA-synt_1b"/>
    <property type="match status" value="1"/>
</dbReference>
<feature type="domain" description="Tyrosine--tRNA ligase SYY-like C-terminal" evidence="9">
    <location>
        <begin position="351"/>
        <end position="417"/>
    </location>
</feature>
<evidence type="ECO:0000256" key="8">
    <source>
        <dbReference type="HAMAP-Rule" id="MF_02006"/>
    </source>
</evidence>
<dbReference type="InterPro" id="IPR036986">
    <property type="entry name" value="S4_RNA-bd_sf"/>
</dbReference>
<dbReference type="EC" id="6.1.1.1" evidence="8"/>
<evidence type="ECO:0000256" key="3">
    <source>
        <dbReference type="ARBA" id="ARBA00022840"/>
    </source>
</evidence>
<feature type="binding site" evidence="8">
    <location>
        <position position="172"/>
    </location>
    <ligand>
        <name>L-tyrosine</name>
        <dbReference type="ChEBI" id="CHEBI:58315"/>
    </ligand>
</feature>
<dbReference type="InterPro" id="IPR024107">
    <property type="entry name" value="Tyr-tRNA-ligase_bac_1"/>
</dbReference>
<feature type="binding site" evidence="8">
    <location>
        <position position="168"/>
    </location>
    <ligand>
        <name>L-tyrosine</name>
        <dbReference type="ChEBI" id="CHEBI:58315"/>
    </ligand>
</feature>
<comment type="caution">
    <text evidence="10">The sequence shown here is derived from an EMBL/GenBank/DDBJ whole genome shotgun (WGS) entry which is preliminary data.</text>
</comment>
<evidence type="ECO:0000256" key="6">
    <source>
        <dbReference type="ARBA" id="ARBA00023146"/>
    </source>
</evidence>
<keyword evidence="2 8" id="KW-0547">Nucleotide-binding</keyword>
<dbReference type="SUPFAM" id="SSF52374">
    <property type="entry name" value="Nucleotidylyl transferase"/>
    <property type="match status" value="1"/>
</dbReference>
<dbReference type="Pfam" id="PF22421">
    <property type="entry name" value="SYY_C-terminal"/>
    <property type="match status" value="1"/>
</dbReference>
<feature type="short sequence motif" description="'KMSKS' region" evidence="8">
    <location>
        <begin position="228"/>
        <end position="232"/>
    </location>
</feature>
<evidence type="ECO:0000313" key="10">
    <source>
        <dbReference type="EMBL" id="MEX6429936.1"/>
    </source>
</evidence>
<feature type="short sequence motif" description="'HIGH' region" evidence="8">
    <location>
        <begin position="38"/>
        <end position="47"/>
    </location>
</feature>
<dbReference type="PANTHER" id="PTHR11766:SF0">
    <property type="entry name" value="TYROSINE--TRNA LIGASE, MITOCHONDRIAL"/>
    <property type="match status" value="1"/>
</dbReference>
<feature type="binding site" evidence="8">
    <location>
        <position position="231"/>
    </location>
    <ligand>
        <name>ATP</name>
        <dbReference type="ChEBI" id="CHEBI:30616"/>
    </ligand>
</feature>
<comment type="subunit">
    <text evidence="8">Homodimer.</text>
</comment>
<dbReference type="Gene3D" id="3.40.50.620">
    <property type="entry name" value="HUPs"/>
    <property type="match status" value="1"/>
</dbReference>
<keyword evidence="5 8" id="KW-0648">Protein biosynthesis</keyword>
<comment type="subcellular location">
    <subcellularLocation>
        <location evidence="8">Cytoplasm</location>
    </subcellularLocation>
</comment>
<evidence type="ECO:0000313" key="11">
    <source>
        <dbReference type="Proteomes" id="UP001560267"/>
    </source>
</evidence>
<name>A0ABV3Y2Z7_9ACTN</name>
<keyword evidence="4" id="KW-0694">RNA-binding</keyword>
<accession>A0ABV3Y2Z7</accession>
<dbReference type="PROSITE" id="PS00178">
    <property type="entry name" value="AA_TRNA_LIGASE_I"/>
    <property type="match status" value="1"/>
</dbReference>
<comment type="catalytic activity">
    <reaction evidence="7 8">
        <text>tRNA(Tyr) + L-tyrosine + ATP = L-tyrosyl-tRNA(Tyr) + AMP + diphosphate + H(+)</text>
        <dbReference type="Rhea" id="RHEA:10220"/>
        <dbReference type="Rhea" id="RHEA-COMP:9706"/>
        <dbReference type="Rhea" id="RHEA-COMP:9707"/>
        <dbReference type="ChEBI" id="CHEBI:15378"/>
        <dbReference type="ChEBI" id="CHEBI:30616"/>
        <dbReference type="ChEBI" id="CHEBI:33019"/>
        <dbReference type="ChEBI" id="CHEBI:58315"/>
        <dbReference type="ChEBI" id="CHEBI:78442"/>
        <dbReference type="ChEBI" id="CHEBI:78536"/>
        <dbReference type="ChEBI" id="CHEBI:456215"/>
        <dbReference type="EC" id="6.1.1.1"/>
    </reaction>
</comment>
<dbReference type="PANTHER" id="PTHR11766">
    <property type="entry name" value="TYROSYL-TRNA SYNTHETASE"/>
    <property type="match status" value="1"/>
</dbReference>
<dbReference type="InterPro" id="IPR002307">
    <property type="entry name" value="Tyr-tRNA-ligase"/>
</dbReference>